<feature type="compositionally biased region" description="Basic residues" evidence="1">
    <location>
        <begin position="580"/>
        <end position="590"/>
    </location>
</feature>
<dbReference type="Proteomes" id="UP001324427">
    <property type="component" value="Unassembled WGS sequence"/>
</dbReference>
<accession>A0AAV9J9C3</accession>
<dbReference type="AlphaFoldDB" id="A0AAV9J9C3"/>
<dbReference type="EMBL" id="JAVFHQ010000049">
    <property type="protein sequence ID" value="KAK4541704.1"/>
    <property type="molecule type" value="Genomic_DNA"/>
</dbReference>
<organism evidence="2 3">
    <name type="scientific">Oleoguttula mirabilis</name>
    <dbReference type="NCBI Taxonomy" id="1507867"/>
    <lineage>
        <taxon>Eukaryota</taxon>
        <taxon>Fungi</taxon>
        <taxon>Dikarya</taxon>
        <taxon>Ascomycota</taxon>
        <taxon>Pezizomycotina</taxon>
        <taxon>Dothideomycetes</taxon>
        <taxon>Dothideomycetidae</taxon>
        <taxon>Mycosphaerellales</taxon>
        <taxon>Teratosphaeriaceae</taxon>
        <taxon>Oleoguttula</taxon>
    </lineage>
</organism>
<sequence length="671" mass="72369">MPDHKSVPSHCQLGPAVQKSRKSQSLPIKPSSAAEAAYNNLVTALGSFLHATRPAEARSINGAPSLMSACLRKVPAYVELEKPCAVEDEDDSDGEPDIASEIYNELEAYGSAPDGGWSGLQEVVRADGLHRIKAAISDGLLPVRTVEALVTACCRADNVGAGMQLISTALEVDLPGRDLILSKLLMLGEQHTGGAEYCILRTVSDLLRRNVISLQELCIQKTIWQIFFRSITSVQTRPEAVGFLSTCILVAWKRITMGSAVEPSDEVRTVLDSIRDAAVLLVATSAVGGRSGADTTSVHATLPDAVRRMTACMVITCVDATRIMRALSSRSVAASHTQTLLSSFLVGSLVLGDTGSTPTSNLRCLSVGTLLTHLATLEGLHDDKSASPASQPCLSQQDTFISDVALTIGRWDVEAGDAFLTKTTGKLLQAVDRFPDAAAVVKQLALGSARAYADARLDKNNLMFAEEVEDMVLHGARLSILQTPGATARSKRDSYRWEDGLCEWIAKTPFSIGVDEQPAKGLEPMVKSVKPELEDHNTSLPTVPKARRLSKDRAQAPQFQAKRPLSDLEDNAQAEYSAAKHNKKIRRRAHPEHVVPINNKRADSARRSCDELDELAFSAQKAKQLPPSKVLEPIRNVKVPIAKARHLGSLKRSSSESASWATLDTSDDELG</sequence>
<feature type="region of interest" description="Disordered" evidence="1">
    <location>
        <begin position="647"/>
        <end position="671"/>
    </location>
</feature>
<reference evidence="2 3" key="1">
    <citation type="submission" date="2021-11" db="EMBL/GenBank/DDBJ databases">
        <title>Black yeast isolated from Biological Soil Crust.</title>
        <authorList>
            <person name="Kurbessoian T."/>
        </authorList>
    </citation>
    <scope>NUCLEOTIDE SEQUENCE [LARGE SCALE GENOMIC DNA]</scope>
    <source>
        <strain evidence="2 3">CCFEE 5522</strain>
    </source>
</reference>
<feature type="region of interest" description="Disordered" evidence="1">
    <location>
        <begin position="575"/>
        <end position="606"/>
    </location>
</feature>
<proteinExistence type="predicted"/>
<keyword evidence="3" id="KW-1185">Reference proteome</keyword>
<gene>
    <name evidence="2" type="ORF">LTR36_007413</name>
</gene>
<evidence type="ECO:0000256" key="1">
    <source>
        <dbReference type="SAM" id="MobiDB-lite"/>
    </source>
</evidence>
<evidence type="ECO:0000313" key="3">
    <source>
        <dbReference type="Proteomes" id="UP001324427"/>
    </source>
</evidence>
<evidence type="ECO:0000313" key="2">
    <source>
        <dbReference type="EMBL" id="KAK4541704.1"/>
    </source>
</evidence>
<name>A0AAV9J9C3_9PEZI</name>
<feature type="compositionally biased region" description="Polar residues" evidence="1">
    <location>
        <begin position="651"/>
        <end position="664"/>
    </location>
</feature>
<protein>
    <submittedName>
        <fullName evidence="2">Uncharacterized protein</fullName>
    </submittedName>
</protein>
<comment type="caution">
    <text evidence="2">The sequence shown here is derived from an EMBL/GenBank/DDBJ whole genome shotgun (WGS) entry which is preliminary data.</text>
</comment>
<feature type="region of interest" description="Disordered" evidence="1">
    <location>
        <begin position="533"/>
        <end position="560"/>
    </location>
</feature>
<feature type="region of interest" description="Disordered" evidence="1">
    <location>
        <begin position="1"/>
        <end position="28"/>
    </location>
</feature>